<sequence>MESFAKANNNERFECFTDSFFDCAVGLFVNIFQDLPCVA</sequence>
<proteinExistence type="predicted"/>
<dbReference type="EMBL" id="GGEC01054492">
    <property type="protein sequence ID" value="MBX34976.1"/>
    <property type="molecule type" value="Transcribed_RNA"/>
</dbReference>
<reference evidence="1" key="1">
    <citation type="submission" date="2018-02" db="EMBL/GenBank/DDBJ databases">
        <title>Rhizophora mucronata_Transcriptome.</title>
        <authorList>
            <person name="Meera S.P."/>
            <person name="Sreeshan A."/>
            <person name="Augustine A."/>
        </authorList>
    </citation>
    <scope>NUCLEOTIDE SEQUENCE</scope>
    <source>
        <tissue evidence="1">Leaf</tissue>
    </source>
</reference>
<dbReference type="AlphaFoldDB" id="A0A2P2MXP4"/>
<organism evidence="1">
    <name type="scientific">Rhizophora mucronata</name>
    <name type="common">Asiatic mangrove</name>
    <dbReference type="NCBI Taxonomy" id="61149"/>
    <lineage>
        <taxon>Eukaryota</taxon>
        <taxon>Viridiplantae</taxon>
        <taxon>Streptophyta</taxon>
        <taxon>Embryophyta</taxon>
        <taxon>Tracheophyta</taxon>
        <taxon>Spermatophyta</taxon>
        <taxon>Magnoliopsida</taxon>
        <taxon>eudicotyledons</taxon>
        <taxon>Gunneridae</taxon>
        <taxon>Pentapetalae</taxon>
        <taxon>rosids</taxon>
        <taxon>fabids</taxon>
        <taxon>Malpighiales</taxon>
        <taxon>Rhizophoraceae</taxon>
        <taxon>Rhizophora</taxon>
    </lineage>
</organism>
<accession>A0A2P2MXP4</accession>
<name>A0A2P2MXP4_RHIMU</name>
<evidence type="ECO:0000313" key="1">
    <source>
        <dbReference type="EMBL" id="MBX34976.1"/>
    </source>
</evidence>
<protein>
    <submittedName>
        <fullName evidence="1">Uncharacterized protein</fullName>
    </submittedName>
</protein>